<dbReference type="CDD" id="cd02440">
    <property type="entry name" value="AdoMet_MTases"/>
    <property type="match status" value="1"/>
</dbReference>
<dbReference type="AlphaFoldDB" id="A0A838BNI4"/>
<dbReference type="PANTHER" id="PTHR42912:SF58">
    <property type="entry name" value="BLR1400 PROTEIN"/>
    <property type="match status" value="1"/>
</dbReference>
<dbReference type="EMBL" id="JACDXJ010000001">
    <property type="protein sequence ID" value="MBA1157008.1"/>
    <property type="molecule type" value="Genomic_DNA"/>
</dbReference>
<proteinExistence type="predicted"/>
<gene>
    <name evidence="2" type="ORF">H0S73_12810</name>
</gene>
<comment type="caution">
    <text evidence="2">The sequence shown here is derived from an EMBL/GenBank/DDBJ whole genome shotgun (WGS) entry which is preliminary data.</text>
</comment>
<dbReference type="InterPro" id="IPR050508">
    <property type="entry name" value="Methyltransf_Superfamily"/>
</dbReference>
<keyword evidence="2" id="KW-0808">Transferase</keyword>
<dbReference type="PANTHER" id="PTHR42912">
    <property type="entry name" value="METHYLTRANSFERASE"/>
    <property type="match status" value="1"/>
</dbReference>
<dbReference type="InterPro" id="IPR041698">
    <property type="entry name" value="Methyltransf_25"/>
</dbReference>
<dbReference type="InterPro" id="IPR029063">
    <property type="entry name" value="SAM-dependent_MTases_sf"/>
</dbReference>
<dbReference type="RefSeq" id="WP_181052528.1">
    <property type="nucleotide sequence ID" value="NZ_JACDXJ010000001.1"/>
</dbReference>
<reference evidence="2 3" key="1">
    <citation type="submission" date="2020-07" db="EMBL/GenBank/DDBJ databases">
        <title>Draft genome and description of Microvirga mediterraneensis Marseille-Q2068 sp. nov.</title>
        <authorList>
            <person name="Boxberger M."/>
        </authorList>
    </citation>
    <scope>NUCLEOTIDE SEQUENCE [LARGE SCALE GENOMIC DNA]</scope>
    <source>
        <strain evidence="2 3">Marseille-Q2068</strain>
    </source>
</reference>
<dbReference type="Proteomes" id="UP000572984">
    <property type="component" value="Unassembled WGS sequence"/>
</dbReference>
<dbReference type="GO" id="GO:0008168">
    <property type="term" value="F:methyltransferase activity"/>
    <property type="evidence" value="ECO:0007669"/>
    <property type="project" value="UniProtKB-KW"/>
</dbReference>
<accession>A0A838BNI4</accession>
<evidence type="ECO:0000313" key="3">
    <source>
        <dbReference type="Proteomes" id="UP000572984"/>
    </source>
</evidence>
<protein>
    <submittedName>
        <fullName evidence="2">Methyltransferase domain-containing protein</fullName>
    </submittedName>
</protein>
<dbReference type="Pfam" id="PF13649">
    <property type="entry name" value="Methyltransf_25"/>
    <property type="match status" value="1"/>
</dbReference>
<name>A0A838BNI4_9HYPH</name>
<dbReference type="GO" id="GO:0032259">
    <property type="term" value="P:methylation"/>
    <property type="evidence" value="ECO:0007669"/>
    <property type="project" value="UniProtKB-KW"/>
</dbReference>
<dbReference type="Gene3D" id="3.40.50.150">
    <property type="entry name" value="Vaccinia Virus protein VP39"/>
    <property type="match status" value="1"/>
</dbReference>
<dbReference type="SUPFAM" id="SSF53335">
    <property type="entry name" value="S-adenosyl-L-methionine-dependent methyltransferases"/>
    <property type="match status" value="1"/>
</dbReference>
<evidence type="ECO:0000259" key="1">
    <source>
        <dbReference type="Pfam" id="PF13649"/>
    </source>
</evidence>
<sequence length="272" mass="31359">MNQALHADRKNRPVWSRSRVIEGYRRMDKLQPPEAAILSILEPEIAGKRILDIGVGGGRTTRYLTGLSRDYIGIDYSPRMIQRCRQIYPNVRFKECDARDLSAFPSASFDFVMFSFNGIDYVDHAGRLKILAEIRRVLADDGVFVFSSHNRDTRVRRSWELSHFVGTHPVITPLRFTKRAILYSLGIMNSLKNTRNEEQNETYALMNDECHEYSLMTYYISVPKQIEQVEEAGFKVTHVYGLDGQQADYRSSTSLDPWIYYLCRASNTHLGA</sequence>
<organism evidence="2 3">
    <name type="scientific">Microvirga mediterraneensis</name>
    <dbReference type="NCBI Taxonomy" id="2754695"/>
    <lineage>
        <taxon>Bacteria</taxon>
        <taxon>Pseudomonadati</taxon>
        <taxon>Pseudomonadota</taxon>
        <taxon>Alphaproteobacteria</taxon>
        <taxon>Hyphomicrobiales</taxon>
        <taxon>Methylobacteriaceae</taxon>
        <taxon>Microvirga</taxon>
    </lineage>
</organism>
<evidence type="ECO:0000313" key="2">
    <source>
        <dbReference type="EMBL" id="MBA1157008.1"/>
    </source>
</evidence>
<keyword evidence="2" id="KW-0489">Methyltransferase</keyword>
<keyword evidence="3" id="KW-1185">Reference proteome</keyword>
<feature type="domain" description="Methyltransferase" evidence="1">
    <location>
        <begin position="50"/>
        <end position="142"/>
    </location>
</feature>